<name>A0A2A9HCK8_TEPT2</name>
<evidence type="ECO:0000259" key="2">
    <source>
        <dbReference type="SMART" id="SM00829"/>
    </source>
</evidence>
<keyword evidence="4" id="KW-1185">Reference proteome</keyword>
<dbReference type="InterPro" id="IPR011032">
    <property type="entry name" value="GroES-like_sf"/>
</dbReference>
<dbReference type="SMART" id="SM00829">
    <property type="entry name" value="PKS_ER"/>
    <property type="match status" value="1"/>
</dbReference>
<dbReference type="Gene3D" id="3.90.180.10">
    <property type="entry name" value="Medium-chain alcohol dehydrogenases, catalytic domain"/>
    <property type="match status" value="1"/>
</dbReference>
<organism evidence="3 4">
    <name type="scientific">Tepidiforma thermophila (strain KCTC 52669 / CGMCC 1.13589 / G233)</name>
    <dbReference type="NCBI Taxonomy" id="2761530"/>
    <lineage>
        <taxon>Bacteria</taxon>
        <taxon>Bacillati</taxon>
        <taxon>Chloroflexota</taxon>
        <taxon>Tepidiformia</taxon>
        <taxon>Tepidiformales</taxon>
        <taxon>Tepidiformaceae</taxon>
        <taxon>Tepidiforma</taxon>
    </lineage>
</organism>
<dbReference type="InterPro" id="IPR013154">
    <property type="entry name" value="ADH-like_N"/>
</dbReference>
<dbReference type="InterPro" id="IPR013149">
    <property type="entry name" value="ADH-like_C"/>
</dbReference>
<proteinExistence type="predicted"/>
<dbReference type="SUPFAM" id="SSF51735">
    <property type="entry name" value="NAD(P)-binding Rossmann-fold domains"/>
    <property type="match status" value="1"/>
</dbReference>
<feature type="domain" description="Enoyl reductase (ER)" evidence="2">
    <location>
        <begin position="8"/>
        <end position="342"/>
    </location>
</feature>
<dbReference type="GO" id="GO:0016491">
    <property type="term" value="F:oxidoreductase activity"/>
    <property type="evidence" value="ECO:0007669"/>
    <property type="project" value="UniProtKB-KW"/>
</dbReference>
<accession>A0A2A9HCK8</accession>
<dbReference type="Pfam" id="PF00107">
    <property type="entry name" value="ADH_zinc_N"/>
    <property type="match status" value="1"/>
</dbReference>
<evidence type="ECO:0000313" key="4">
    <source>
        <dbReference type="Proteomes" id="UP000223071"/>
    </source>
</evidence>
<dbReference type="InterPro" id="IPR036291">
    <property type="entry name" value="NAD(P)-bd_dom_sf"/>
</dbReference>
<reference evidence="3 4" key="1">
    <citation type="submission" date="2017-09" db="EMBL/GenBank/DDBJ databases">
        <title>Sequencing the genomes of two abundant thermophiles in Great Basin hot springs: Thermocrinis jamiesonii and novel Chloroflexi Thermoflexus hugenholtzii.</title>
        <authorList>
            <person name="Hedlund B."/>
        </authorList>
    </citation>
    <scope>NUCLEOTIDE SEQUENCE [LARGE SCALE GENOMIC DNA]</scope>
    <source>
        <strain evidence="3 4">G233</strain>
    </source>
</reference>
<gene>
    <name evidence="3" type="ORF">A9A59_0907</name>
</gene>
<dbReference type="SUPFAM" id="SSF50129">
    <property type="entry name" value="GroES-like"/>
    <property type="match status" value="1"/>
</dbReference>
<dbReference type="Pfam" id="PF08240">
    <property type="entry name" value="ADH_N"/>
    <property type="match status" value="1"/>
</dbReference>
<dbReference type="InterPro" id="IPR020843">
    <property type="entry name" value="ER"/>
</dbReference>
<evidence type="ECO:0000313" key="3">
    <source>
        <dbReference type="EMBL" id="PFG73704.1"/>
    </source>
</evidence>
<dbReference type="EMBL" id="PDJQ01000001">
    <property type="protein sequence ID" value="PFG73704.1"/>
    <property type="molecule type" value="Genomic_DNA"/>
</dbReference>
<comment type="caution">
    <text evidence="3">The sequence shown here is derived from an EMBL/GenBank/DDBJ whole genome shotgun (WGS) entry which is preliminary data.</text>
</comment>
<dbReference type="PANTHER" id="PTHR43189">
    <property type="entry name" value="ZINC-TYPE ALCOHOL DEHYDROGENASE-LIKE PROTEIN C1198.01-RELATED"/>
    <property type="match status" value="1"/>
</dbReference>
<dbReference type="Gene3D" id="3.40.50.720">
    <property type="entry name" value="NAD(P)-binding Rossmann-like Domain"/>
    <property type="match status" value="1"/>
</dbReference>
<protein>
    <submittedName>
        <fullName evidence="3">Threonine dehydrogenase-like Zn-dependent dehydrogenase</fullName>
    </submittedName>
</protein>
<keyword evidence="1" id="KW-0560">Oxidoreductase</keyword>
<evidence type="ECO:0000256" key="1">
    <source>
        <dbReference type="ARBA" id="ARBA00023002"/>
    </source>
</evidence>
<dbReference type="AlphaFoldDB" id="A0A2A9HCK8"/>
<dbReference type="Proteomes" id="UP000223071">
    <property type="component" value="Unassembled WGS sequence"/>
</dbReference>
<dbReference type="PANTHER" id="PTHR43189:SF1">
    <property type="entry name" value="ZINC-TYPE ALCOHOL DEHYDROGENASE-LIKE PROTEIN C1198.01"/>
    <property type="match status" value="1"/>
</dbReference>
<sequence length="347" mass="36546">MRAMVLRGRQLAVETVETPRPGPGQVLARVRACGICGSDLHAAKYLDDMIEAARRSGSAEWDAAAAEAGIIMGHEFVAEVVEAGPGAEAWAPGTRVTSIPVLVDPSSPTGMAAIGYSARYPGAYGEYVLMSAPLLLRVPDTLPDTVAATTEPCAVGLHAVREARMQPGETALVMGAGPIGLMTLLWLKHEGVQHVAVSELSPERRALAGRLGADLVIDPRETHVLEAIQAATGRQAPPVVFECIGVPGTLQQAMDLVERMGRVIVVGVCMQEDRILPLVGINKQLTLKFVLGYTPAEYAEALQALGTGAIDTSPMITRTVTLEELPAAFEALADPRDCKVVLVPGPA</sequence>